<evidence type="ECO:0000313" key="3">
    <source>
        <dbReference type="Proteomes" id="UP001280121"/>
    </source>
</evidence>
<comment type="caution">
    <text evidence="2">The sequence shown here is derived from an EMBL/GenBank/DDBJ whole genome shotgun (WGS) entry which is preliminary data.</text>
</comment>
<feature type="region of interest" description="Disordered" evidence="1">
    <location>
        <begin position="230"/>
        <end position="264"/>
    </location>
</feature>
<evidence type="ECO:0000313" key="2">
    <source>
        <dbReference type="EMBL" id="KAK2645273.1"/>
    </source>
</evidence>
<name>A0AAD9WWL5_9ROSI</name>
<organism evidence="2 3">
    <name type="scientific">Dipteronia dyeriana</name>
    <dbReference type="NCBI Taxonomy" id="168575"/>
    <lineage>
        <taxon>Eukaryota</taxon>
        <taxon>Viridiplantae</taxon>
        <taxon>Streptophyta</taxon>
        <taxon>Embryophyta</taxon>
        <taxon>Tracheophyta</taxon>
        <taxon>Spermatophyta</taxon>
        <taxon>Magnoliopsida</taxon>
        <taxon>eudicotyledons</taxon>
        <taxon>Gunneridae</taxon>
        <taxon>Pentapetalae</taxon>
        <taxon>rosids</taxon>
        <taxon>malvids</taxon>
        <taxon>Sapindales</taxon>
        <taxon>Sapindaceae</taxon>
        <taxon>Hippocastanoideae</taxon>
        <taxon>Acereae</taxon>
        <taxon>Dipteronia</taxon>
    </lineage>
</organism>
<dbReference type="EMBL" id="JANJYI010000006">
    <property type="protein sequence ID" value="KAK2645273.1"/>
    <property type="molecule type" value="Genomic_DNA"/>
</dbReference>
<evidence type="ECO:0000256" key="1">
    <source>
        <dbReference type="SAM" id="MobiDB-lite"/>
    </source>
</evidence>
<sequence length="264" mass="30287">MHLMFAEPEITPRNQEVGKWYYEGVQNVDDLYPAPGALNNMLDENDVHEGGCSSNNHTPEQTRPTNTAEPSGTAGVADIPIPLCLRFRAGTIGGGVDHAVPPSIVEEVRIHKVLRVRAHQFESVMHSFQELREEFIDFESRLQDRLEIVLDELRDSDRRREEQHVEMICIVHTYRHNNDQHHTPLAGSLSMPQNARFDPPCMDYDHPLDSPVIRQQTFEVQYHPLMAEQNPKVQDPQPMAEKPQDTVGSTSMNFRPVRLRKRGW</sequence>
<keyword evidence="3" id="KW-1185">Reference proteome</keyword>
<dbReference type="AlphaFoldDB" id="A0AAD9WWL5"/>
<gene>
    <name evidence="2" type="ORF">Ddye_020468</name>
</gene>
<dbReference type="Proteomes" id="UP001280121">
    <property type="component" value="Unassembled WGS sequence"/>
</dbReference>
<feature type="compositionally biased region" description="Polar residues" evidence="1">
    <location>
        <begin position="52"/>
        <end position="70"/>
    </location>
</feature>
<accession>A0AAD9WWL5</accession>
<protein>
    <submittedName>
        <fullName evidence="2">Uncharacterized protein</fullName>
    </submittedName>
</protein>
<reference evidence="2" key="1">
    <citation type="journal article" date="2023" name="Plant J.">
        <title>Genome sequences and population genomics provide insights into the demographic history, inbreeding, and mutation load of two 'living fossil' tree species of Dipteronia.</title>
        <authorList>
            <person name="Feng Y."/>
            <person name="Comes H.P."/>
            <person name="Chen J."/>
            <person name="Zhu S."/>
            <person name="Lu R."/>
            <person name="Zhang X."/>
            <person name="Li P."/>
            <person name="Qiu J."/>
            <person name="Olsen K.M."/>
            <person name="Qiu Y."/>
        </authorList>
    </citation>
    <scope>NUCLEOTIDE SEQUENCE</scope>
    <source>
        <strain evidence="2">KIB01</strain>
    </source>
</reference>
<feature type="region of interest" description="Disordered" evidence="1">
    <location>
        <begin position="39"/>
        <end position="74"/>
    </location>
</feature>
<proteinExistence type="predicted"/>